<evidence type="ECO:0000313" key="14">
    <source>
        <dbReference type="Proteomes" id="UP000001542"/>
    </source>
</evidence>
<evidence type="ECO:0000256" key="1">
    <source>
        <dbReference type="ARBA" id="ARBA00010886"/>
    </source>
</evidence>
<dbReference type="Gene3D" id="3.30.200.20">
    <property type="entry name" value="Phosphorylase Kinase, domain 1"/>
    <property type="match status" value="1"/>
</dbReference>
<dbReference type="eggNOG" id="KOG0589">
    <property type="taxonomic scope" value="Eukaryota"/>
</dbReference>
<dbReference type="EC" id="2.7.11.1" evidence="2"/>
<comment type="catalytic activity">
    <reaction evidence="9">
        <text>L-seryl-[protein] + ATP = O-phospho-L-seryl-[protein] + ADP + H(+)</text>
        <dbReference type="Rhea" id="RHEA:17989"/>
        <dbReference type="Rhea" id="RHEA-COMP:9863"/>
        <dbReference type="Rhea" id="RHEA-COMP:11604"/>
        <dbReference type="ChEBI" id="CHEBI:15378"/>
        <dbReference type="ChEBI" id="CHEBI:29999"/>
        <dbReference type="ChEBI" id="CHEBI:30616"/>
        <dbReference type="ChEBI" id="CHEBI:83421"/>
        <dbReference type="ChEBI" id="CHEBI:456216"/>
        <dbReference type="EC" id="2.7.11.1"/>
    </reaction>
</comment>
<evidence type="ECO:0000256" key="10">
    <source>
        <dbReference type="PROSITE-ProRule" id="PRU10141"/>
    </source>
</evidence>
<dbReference type="InterPro" id="IPR011009">
    <property type="entry name" value="Kinase-like_dom_sf"/>
</dbReference>
<keyword evidence="7 10" id="KW-0067">ATP-binding</keyword>
<evidence type="ECO:0000256" key="7">
    <source>
        <dbReference type="ARBA" id="ARBA00022840"/>
    </source>
</evidence>
<name>A2FA91_TRIV3</name>
<dbReference type="EMBL" id="DS113685">
    <property type="protein sequence ID" value="EAX98165.1"/>
    <property type="molecule type" value="Genomic_DNA"/>
</dbReference>
<keyword evidence="4" id="KW-0808">Transferase</keyword>
<dbReference type="SMART" id="SM00220">
    <property type="entry name" value="S_TKc"/>
    <property type="match status" value="1"/>
</dbReference>
<evidence type="ECO:0000256" key="2">
    <source>
        <dbReference type="ARBA" id="ARBA00012513"/>
    </source>
</evidence>
<dbReference type="PROSITE" id="PS50011">
    <property type="entry name" value="PROTEIN_KINASE_DOM"/>
    <property type="match status" value="1"/>
</dbReference>
<sequence>MSTYYKVRKLGQGGFGKVYLIKNSNGKQYALKQIDLSDLSYEMRQKTLSEVVILSHLNNDFIVKHVSSWTEGNNLNIVMDYIDGGNLRELISRQNGRLIGLDRICYIARHIINALQYIHDHHIIHRDLKPDNILCSSSGNNFYLSDFGLARPLTNYSPYAVTQCGTRGYSAPEVLLGYPYNEKADIYSFGLILYELCTLRPFYEGKRGLDSQYALILPCCLQTQMLDHQSIKLTHIHYFL</sequence>
<dbReference type="OrthoDB" id="248923at2759"/>
<dbReference type="InterPro" id="IPR017441">
    <property type="entry name" value="Protein_kinase_ATP_BS"/>
</dbReference>
<reference evidence="13" key="2">
    <citation type="journal article" date="2007" name="Science">
        <title>Draft genome sequence of the sexually transmitted pathogen Trichomonas vaginalis.</title>
        <authorList>
            <person name="Carlton J.M."/>
            <person name="Hirt R.P."/>
            <person name="Silva J.C."/>
            <person name="Delcher A.L."/>
            <person name="Schatz M."/>
            <person name="Zhao Q."/>
            <person name="Wortman J.R."/>
            <person name="Bidwell S.L."/>
            <person name="Alsmark U.C.M."/>
            <person name="Besteiro S."/>
            <person name="Sicheritz-Ponten T."/>
            <person name="Noel C.J."/>
            <person name="Dacks J.B."/>
            <person name="Foster P.G."/>
            <person name="Simillion C."/>
            <person name="Van de Peer Y."/>
            <person name="Miranda-Saavedra D."/>
            <person name="Barton G.J."/>
            <person name="Westrop G.D."/>
            <person name="Mueller S."/>
            <person name="Dessi D."/>
            <person name="Fiori P.L."/>
            <person name="Ren Q."/>
            <person name="Paulsen I."/>
            <person name="Zhang H."/>
            <person name="Bastida-Corcuera F.D."/>
            <person name="Simoes-Barbosa A."/>
            <person name="Brown M.T."/>
            <person name="Hayes R.D."/>
            <person name="Mukherjee M."/>
            <person name="Okumura C.Y."/>
            <person name="Schneider R."/>
            <person name="Smith A.J."/>
            <person name="Vanacova S."/>
            <person name="Villalvazo M."/>
            <person name="Haas B.J."/>
            <person name="Pertea M."/>
            <person name="Feldblyum T.V."/>
            <person name="Utterback T.R."/>
            <person name="Shu C.L."/>
            <person name="Osoegawa K."/>
            <person name="de Jong P.J."/>
            <person name="Hrdy I."/>
            <person name="Horvathova L."/>
            <person name="Zubacova Z."/>
            <person name="Dolezal P."/>
            <person name="Malik S.B."/>
            <person name="Logsdon J.M. Jr."/>
            <person name="Henze K."/>
            <person name="Gupta A."/>
            <person name="Wang C.C."/>
            <person name="Dunne R.L."/>
            <person name="Upcroft J.A."/>
            <person name="Upcroft P."/>
            <person name="White O."/>
            <person name="Salzberg S.L."/>
            <person name="Tang P."/>
            <person name="Chiu C.-H."/>
            <person name="Lee Y.-S."/>
            <person name="Embley T.M."/>
            <person name="Coombs G.H."/>
            <person name="Mottram J.C."/>
            <person name="Tachezy J."/>
            <person name="Fraser-Liggett C.M."/>
            <person name="Johnson P.J."/>
        </authorList>
    </citation>
    <scope>NUCLEOTIDE SEQUENCE [LARGE SCALE GENOMIC DNA]</scope>
    <source>
        <strain evidence="13">G3</strain>
    </source>
</reference>
<evidence type="ECO:0000259" key="12">
    <source>
        <dbReference type="PROSITE" id="PS50011"/>
    </source>
</evidence>
<reference evidence="13" key="1">
    <citation type="submission" date="2006-10" db="EMBL/GenBank/DDBJ databases">
        <authorList>
            <person name="Amadeo P."/>
            <person name="Zhao Q."/>
            <person name="Wortman J."/>
            <person name="Fraser-Liggett C."/>
            <person name="Carlton J."/>
        </authorList>
    </citation>
    <scope>NUCLEOTIDE SEQUENCE</scope>
    <source>
        <strain evidence="13">G3</strain>
    </source>
</reference>
<dbReference type="InterPro" id="IPR008271">
    <property type="entry name" value="Ser/Thr_kinase_AS"/>
</dbReference>
<protein>
    <recommendedName>
        <fullName evidence="2">non-specific serine/threonine protein kinase</fullName>
        <ecNumber evidence="2">2.7.11.1</ecNumber>
    </recommendedName>
</protein>
<dbReference type="Proteomes" id="UP000001542">
    <property type="component" value="Unassembled WGS sequence"/>
</dbReference>
<evidence type="ECO:0000256" key="6">
    <source>
        <dbReference type="ARBA" id="ARBA00022777"/>
    </source>
</evidence>
<dbReference type="OMA" id="RICYIAR"/>
<dbReference type="FunFam" id="3.30.200.20:FF:000097">
    <property type="entry name" value="Probable serine/threonine-protein kinase nek1"/>
    <property type="match status" value="1"/>
</dbReference>
<dbReference type="AlphaFoldDB" id="A2FA91"/>
<accession>A2FA91</accession>
<evidence type="ECO:0000313" key="13">
    <source>
        <dbReference type="EMBL" id="EAX98165.1"/>
    </source>
</evidence>
<comment type="similarity">
    <text evidence="1">Belongs to the protein kinase superfamily. NEK Ser/Thr protein kinase family. NIMA subfamily.</text>
</comment>
<dbReference type="RefSeq" id="XP_001311095.1">
    <property type="nucleotide sequence ID" value="XM_001311094.1"/>
</dbReference>
<dbReference type="GO" id="GO:0005634">
    <property type="term" value="C:nucleus"/>
    <property type="evidence" value="ECO:0000318"/>
    <property type="project" value="GO_Central"/>
</dbReference>
<dbReference type="SMR" id="A2FA91"/>
<evidence type="ECO:0000256" key="9">
    <source>
        <dbReference type="ARBA" id="ARBA00048679"/>
    </source>
</evidence>
<dbReference type="VEuPathDB" id="TrichDB:TVAGG3_0485350"/>
<dbReference type="VEuPathDB" id="TrichDB:TVAG_047660"/>
<evidence type="ECO:0000256" key="3">
    <source>
        <dbReference type="ARBA" id="ARBA00022527"/>
    </source>
</evidence>
<dbReference type="PANTHER" id="PTHR44899">
    <property type="entry name" value="CAMK FAMILY PROTEIN KINASE"/>
    <property type="match status" value="1"/>
</dbReference>
<dbReference type="GO" id="GO:0005524">
    <property type="term" value="F:ATP binding"/>
    <property type="evidence" value="ECO:0007669"/>
    <property type="project" value="UniProtKB-UniRule"/>
</dbReference>
<feature type="binding site" evidence="10">
    <location>
        <position position="32"/>
    </location>
    <ligand>
        <name>ATP</name>
        <dbReference type="ChEBI" id="CHEBI:30616"/>
    </ligand>
</feature>
<dbReference type="PANTHER" id="PTHR44899:SF3">
    <property type="entry name" value="SERINE_THREONINE-PROTEIN KINASE NEK1"/>
    <property type="match status" value="1"/>
</dbReference>
<keyword evidence="6 13" id="KW-0418">Kinase</keyword>
<evidence type="ECO:0000256" key="8">
    <source>
        <dbReference type="ARBA" id="ARBA00047899"/>
    </source>
</evidence>
<dbReference type="Gene3D" id="1.10.510.10">
    <property type="entry name" value="Transferase(Phosphotransferase) domain 1"/>
    <property type="match status" value="1"/>
</dbReference>
<evidence type="ECO:0000256" key="11">
    <source>
        <dbReference type="RuleBase" id="RU000304"/>
    </source>
</evidence>
<dbReference type="InParanoid" id="A2FA91"/>
<organism evidence="13 14">
    <name type="scientific">Trichomonas vaginalis (strain ATCC PRA-98 / G3)</name>
    <dbReference type="NCBI Taxonomy" id="412133"/>
    <lineage>
        <taxon>Eukaryota</taxon>
        <taxon>Metamonada</taxon>
        <taxon>Parabasalia</taxon>
        <taxon>Trichomonadida</taxon>
        <taxon>Trichomonadidae</taxon>
        <taxon>Trichomonas</taxon>
    </lineage>
</organism>
<dbReference type="PROSITE" id="PS00108">
    <property type="entry name" value="PROTEIN_KINASE_ST"/>
    <property type="match status" value="1"/>
</dbReference>
<dbReference type="InterPro" id="IPR051131">
    <property type="entry name" value="NEK_Ser/Thr_kinase_NIMA"/>
</dbReference>
<keyword evidence="3 11" id="KW-0723">Serine/threonine-protein kinase</keyword>
<evidence type="ECO:0000256" key="5">
    <source>
        <dbReference type="ARBA" id="ARBA00022741"/>
    </source>
</evidence>
<gene>
    <name evidence="13" type="ORF">TVAG_047660</name>
</gene>
<dbReference type="Pfam" id="PF00069">
    <property type="entry name" value="Pkinase"/>
    <property type="match status" value="1"/>
</dbReference>
<proteinExistence type="inferred from homology"/>
<dbReference type="SUPFAM" id="SSF56112">
    <property type="entry name" value="Protein kinase-like (PK-like)"/>
    <property type="match status" value="1"/>
</dbReference>
<dbReference type="PIRSF" id="PIRSF000654">
    <property type="entry name" value="Integrin-linked_kinase"/>
    <property type="match status" value="1"/>
</dbReference>
<keyword evidence="14" id="KW-1185">Reference proteome</keyword>
<dbReference type="GO" id="GO:0004674">
    <property type="term" value="F:protein serine/threonine kinase activity"/>
    <property type="evidence" value="ECO:0000318"/>
    <property type="project" value="GO_Central"/>
</dbReference>
<feature type="domain" description="Protein kinase" evidence="12">
    <location>
        <begin position="4"/>
        <end position="240"/>
    </location>
</feature>
<dbReference type="KEGG" id="tva:4755962"/>
<dbReference type="InterPro" id="IPR000719">
    <property type="entry name" value="Prot_kinase_dom"/>
</dbReference>
<dbReference type="STRING" id="5722.A2FA91"/>
<dbReference type="PROSITE" id="PS00107">
    <property type="entry name" value="PROTEIN_KINASE_ATP"/>
    <property type="match status" value="1"/>
</dbReference>
<keyword evidence="5 10" id="KW-0547">Nucleotide-binding</keyword>
<evidence type="ECO:0000256" key="4">
    <source>
        <dbReference type="ARBA" id="ARBA00022679"/>
    </source>
</evidence>
<comment type="catalytic activity">
    <reaction evidence="8">
        <text>L-threonyl-[protein] + ATP = O-phospho-L-threonyl-[protein] + ADP + H(+)</text>
        <dbReference type="Rhea" id="RHEA:46608"/>
        <dbReference type="Rhea" id="RHEA-COMP:11060"/>
        <dbReference type="Rhea" id="RHEA-COMP:11605"/>
        <dbReference type="ChEBI" id="CHEBI:15378"/>
        <dbReference type="ChEBI" id="CHEBI:30013"/>
        <dbReference type="ChEBI" id="CHEBI:30616"/>
        <dbReference type="ChEBI" id="CHEBI:61977"/>
        <dbReference type="ChEBI" id="CHEBI:456216"/>
        <dbReference type="EC" id="2.7.11.1"/>
    </reaction>
</comment>